<dbReference type="InterPro" id="IPR024072">
    <property type="entry name" value="DHFR-like_dom_sf"/>
</dbReference>
<evidence type="ECO:0000259" key="9">
    <source>
        <dbReference type="PROSITE" id="PS51747"/>
    </source>
</evidence>
<dbReference type="EC" id="3.5.4.26" evidence="3"/>
<dbReference type="FunFam" id="3.40.140.10:FF:000025">
    <property type="entry name" value="Riboflavin biosynthesis protein RibD"/>
    <property type="match status" value="1"/>
</dbReference>
<dbReference type="NCBIfam" id="TIGR00326">
    <property type="entry name" value="eubact_ribD"/>
    <property type="match status" value="1"/>
</dbReference>
<dbReference type="InterPro" id="IPR002125">
    <property type="entry name" value="CMP_dCMP_dom"/>
</dbReference>
<feature type="domain" description="CMP/dCMP-type deaminase" evidence="9">
    <location>
        <begin position="77"/>
        <end position="199"/>
    </location>
</feature>
<keyword evidence="5" id="KW-0378">Hydrolase</keyword>
<evidence type="ECO:0000256" key="8">
    <source>
        <dbReference type="ARBA" id="ARBA00070721"/>
    </source>
</evidence>
<dbReference type="InterPro" id="IPR004794">
    <property type="entry name" value="Eubact_RibD"/>
</dbReference>
<dbReference type="GO" id="GO:0008835">
    <property type="term" value="F:diaminohydroxyphosphoribosylaminopyrimidine deaminase activity"/>
    <property type="evidence" value="ECO:0007669"/>
    <property type="project" value="UniProtKB-EC"/>
</dbReference>
<reference evidence="10" key="1">
    <citation type="journal article" date="2023" name="Plant J.">
        <title>The genome of the king protea, Protea cynaroides.</title>
        <authorList>
            <person name="Chang J."/>
            <person name="Duong T.A."/>
            <person name="Schoeman C."/>
            <person name="Ma X."/>
            <person name="Roodt D."/>
            <person name="Barker N."/>
            <person name="Li Z."/>
            <person name="Van de Peer Y."/>
            <person name="Mizrachi E."/>
        </authorList>
    </citation>
    <scope>NUCLEOTIDE SEQUENCE</scope>
    <source>
        <tissue evidence="10">Young leaves</tissue>
    </source>
</reference>
<keyword evidence="6" id="KW-0862">Zinc</keyword>
<dbReference type="PANTHER" id="PTHR11079">
    <property type="entry name" value="CYTOSINE DEAMINASE FAMILY MEMBER"/>
    <property type="match status" value="1"/>
</dbReference>
<evidence type="ECO:0000313" key="10">
    <source>
        <dbReference type="EMBL" id="KAJ4957864.1"/>
    </source>
</evidence>
<dbReference type="PROSITE" id="PS51747">
    <property type="entry name" value="CYT_DCMP_DEAMINASES_2"/>
    <property type="match status" value="1"/>
</dbReference>
<evidence type="ECO:0000313" key="11">
    <source>
        <dbReference type="Proteomes" id="UP001141806"/>
    </source>
</evidence>
<gene>
    <name evidence="10" type="ORF">NE237_024975</name>
</gene>
<evidence type="ECO:0000256" key="7">
    <source>
        <dbReference type="ARBA" id="ARBA00058389"/>
    </source>
</evidence>
<dbReference type="GO" id="GO:0009231">
    <property type="term" value="P:riboflavin biosynthetic process"/>
    <property type="evidence" value="ECO:0007669"/>
    <property type="project" value="InterPro"/>
</dbReference>
<evidence type="ECO:0000256" key="2">
    <source>
        <dbReference type="ARBA" id="ARBA00004882"/>
    </source>
</evidence>
<evidence type="ECO:0000256" key="3">
    <source>
        <dbReference type="ARBA" id="ARBA00012766"/>
    </source>
</evidence>
<evidence type="ECO:0000256" key="1">
    <source>
        <dbReference type="ARBA" id="ARBA00001947"/>
    </source>
</evidence>
<comment type="caution">
    <text evidence="10">The sequence shown here is derived from an EMBL/GenBank/DDBJ whole genome shotgun (WGS) entry which is preliminary data.</text>
</comment>
<dbReference type="SUPFAM" id="SSF53927">
    <property type="entry name" value="Cytidine deaminase-like"/>
    <property type="match status" value="1"/>
</dbReference>
<dbReference type="InterPro" id="IPR016193">
    <property type="entry name" value="Cytidine_deaminase-like"/>
</dbReference>
<dbReference type="PANTHER" id="PTHR11079:SF162">
    <property type="entry name" value="RIBOFLAVIN BIOSYNTHESIS PROTEIN PYRD, CHLOROPLASTIC"/>
    <property type="match status" value="1"/>
</dbReference>
<name>A0A9Q0H660_9MAGN</name>
<dbReference type="Gene3D" id="3.40.430.10">
    <property type="entry name" value="Dihydrofolate Reductase, subunit A"/>
    <property type="match status" value="1"/>
</dbReference>
<comment type="pathway">
    <text evidence="2">Cofactor biosynthesis; riboflavin biosynthesis; 5-amino-6-(D-ribitylamino)uracil from GTP: step 2/4.</text>
</comment>
<keyword evidence="4" id="KW-0479">Metal-binding</keyword>
<dbReference type="Gene3D" id="3.40.140.10">
    <property type="entry name" value="Cytidine Deaminase, domain 2"/>
    <property type="match status" value="1"/>
</dbReference>
<dbReference type="Pfam" id="PF00383">
    <property type="entry name" value="dCMP_cyt_deam_1"/>
    <property type="match status" value="1"/>
</dbReference>
<dbReference type="GO" id="GO:0008270">
    <property type="term" value="F:zinc ion binding"/>
    <property type="evidence" value="ECO:0007669"/>
    <property type="project" value="InterPro"/>
</dbReference>
<protein>
    <recommendedName>
        <fullName evidence="8">Riboflavin biosynthesis protein PYRD, chloroplastic</fullName>
        <ecNumber evidence="3">3.5.4.26</ecNumber>
    </recommendedName>
</protein>
<organism evidence="10 11">
    <name type="scientific">Protea cynaroides</name>
    <dbReference type="NCBI Taxonomy" id="273540"/>
    <lineage>
        <taxon>Eukaryota</taxon>
        <taxon>Viridiplantae</taxon>
        <taxon>Streptophyta</taxon>
        <taxon>Embryophyta</taxon>
        <taxon>Tracheophyta</taxon>
        <taxon>Spermatophyta</taxon>
        <taxon>Magnoliopsida</taxon>
        <taxon>Proteales</taxon>
        <taxon>Proteaceae</taxon>
        <taxon>Protea</taxon>
    </lineage>
</organism>
<dbReference type="CDD" id="cd01284">
    <property type="entry name" value="Riboflavin_deaminase-reductase"/>
    <property type="match status" value="1"/>
</dbReference>
<dbReference type="Proteomes" id="UP001141806">
    <property type="component" value="Unassembled WGS sequence"/>
</dbReference>
<dbReference type="EMBL" id="JAMYWD010000010">
    <property type="protein sequence ID" value="KAJ4957864.1"/>
    <property type="molecule type" value="Genomic_DNA"/>
</dbReference>
<comment type="cofactor">
    <cofactor evidence="1">
        <name>Zn(2+)</name>
        <dbReference type="ChEBI" id="CHEBI:29105"/>
    </cofactor>
</comment>
<evidence type="ECO:0000256" key="4">
    <source>
        <dbReference type="ARBA" id="ARBA00022723"/>
    </source>
</evidence>
<proteinExistence type="predicted"/>
<keyword evidence="11" id="KW-1185">Reference proteome</keyword>
<dbReference type="AlphaFoldDB" id="A0A9Q0H660"/>
<dbReference type="PROSITE" id="PS00903">
    <property type="entry name" value="CYT_DCMP_DEAMINASES_1"/>
    <property type="match status" value="1"/>
</dbReference>
<evidence type="ECO:0000256" key="6">
    <source>
        <dbReference type="ARBA" id="ARBA00022833"/>
    </source>
</evidence>
<dbReference type="SUPFAM" id="SSF53597">
    <property type="entry name" value="Dihydrofolate reductase-like"/>
    <property type="match status" value="1"/>
</dbReference>
<evidence type="ECO:0000256" key="5">
    <source>
        <dbReference type="ARBA" id="ARBA00022801"/>
    </source>
</evidence>
<sequence>MQLQIPTSKYYHYPPSFPLFSYCFIRFQPIGPYTKGLSNSNFNSRFCSLRKRVIEPPIGWRKHGGIASIRCEGFKEKDDSFYMKRSVELARKATGCTSPNPMVGCVIVKDGQIVGEGFHPKAGQPHAEVFALRDAGALAENATAYVSLEPCNHHGRTPPCTEALIRAKVKEVVVGMVDPNPIVASQGVERLRESGIYVRTGVEEELCRSLNEPYIHRMLTGKPFITLRYSVSVNGCILNQVGERAAEAGGYYSELLQEYDAVLLSTASSAKSFPSSKEPGANQPLQIIIATCPESLLQVPVLTTETTSRVVIFTTEGTVAGPEMAQLGIEIVAFDQINLNVIIDYCAKRGLCSVLMDLQGNCSDFHELLEEGLEQGLLQKVVMEVIPLWNQHEGSSVLALKNLEKRSLGLRNLKTRTVRESVLVEGYFC</sequence>
<dbReference type="OrthoDB" id="252265at2759"/>
<accession>A0A9Q0H660</accession>
<comment type="function">
    <text evidence="7">Monofunctional pyrimidine deaminase involved in the riboflavin biosynthesis pathway. Also has a reductase domain that lacks catalytically essential substrate-binding residues.</text>
</comment>
<dbReference type="InterPro" id="IPR016192">
    <property type="entry name" value="APOBEC/CMP_deaminase_Zn-bd"/>
</dbReference>